<dbReference type="Proteomes" id="UP000179129">
    <property type="component" value="Unassembled WGS sequence"/>
</dbReference>
<gene>
    <name evidence="2" type="ORF">A3F83_06440</name>
</gene>
<comment type="caution">
    <text evidence="2">The sequence shown here is derived from an EMBL/GenBank/DDBJ whole genome shotgun (WGS) entry which is preliminary data.</text>
</comment>
<dbReference type="InterPro" id="IPR007160">
    <property type="entry name" value="DUF362"/>
</dbReference>
<reference evidence="2 3" key="1">
    <citation type="journal article" date="2016" name="Nat. Commun.">
        <title>Thousands of microbial genomes shed light on interconnected biogeochemical processes in an aquifer system.</title>
        <authorList>
            <person name="Anantharaman K."/>
            <person name="Brown C.T."/>
            <person name="Hug L.A."/>
            <person name="Sharon I."/>
            <person name="Castelle C.J."/>
            <person name="Probst A.J."/>
            <person name="Thomas B.C."/>
            <person name="Singh A."/>
            <person name="Wilkins M.J."/>
            <person name="Karaoz U."/>
            <person name="Brodie E.L."/>
            <person name="Williams K.H."/>
            <person name="Hubbard S.S."/>
            <person name="Banfield J.F."/>
        </authorList>
    </citation>
    <scope>NUCLEOTIDE SEQUENCE [LARGE SCALE GENOMIC DNA]</scope>
</reference>
<dbReference type="Pfam" id="PF04015">
    <property type="entry name" value="DUF362"/>
    <property type="match status" value="1"/>
</dbReference>
<evidence type="ECO:0000313" key="3">
    <source>
        <dbReference type="Proteomes" id="UP000179129"/>
    </source>
</evidence>
<proteinExistence type="predicted"/>
<dbReference type="EMBL" id="MFIX01000233">
    <property type="protein sequence ID" value="OGG00950.1"/>
    <property type="molecule type" value="Genomic_DNA"/>
</dbReference>
<dbReference type="STRING" id="1817867.A3F83_06440"/>
<organism evidence="2 3">
    <name type="scientific">Candidatus Glassbacteria bacterium RIFCSPLOWO2_12_FULL_58_11</name>
    <dbReference type="NCBI Taxonomy" id="1817867"/>
    <lineage>
        <taxon>Bacteria</taxon>
        <taxon>Candidatus Glassiibacteriota</taxon>
    </lineage>
</organism>
<feature type="domain" description="DUF362" evidence="1">
    <location>
        <begin position="167"/>
        <end position="272"/>
    </location>
</feature>
<evidence type="ECO:0000259" key="1">
    <source>
        <dbReference type="Pfam" id="PF04015"/>
    </source>
</evidence>
<evidence type="ECO:0000313" key="2">
    <source>
        <dbReference type="EMBL" id="OGG00950.1"/>
    </source>
</evidence>
<accession>A0A1F5YL86</accession>
<name>A0A1F5YL86_9BACT</name>
<sequence>MLDSSGKATISRKQFIISGALGAVGLGFGKPLTAGESGGAETSGRARVVLVRDRAALSEPGQKDGAVLRSLLEKSLCAYTGESDPLAALGRFVKPGDTVGVKMNVMMTATHPELVAELVRLLVRAGVNEKKIIIWDRDNAGLGVEGAFARNLHYGYGAGSVSRIITDEADVLINFPALKSHWLSGLAGALKNWAGAVTGINVQDNGSPYPFHGDSCANLGMLNAIEPIRKKCRLVIIDALRPLFEGGPQVNPAYLWHYGGLFLGEDPVAVDTLLNVLLEKKREQFKGRPWPLTPPVKHLAVAESRYHLGISDPEKIDLLALGEESERLI</sequence>
<protein>
    <recommendedName>
        <fullName evidence="1">DUF362 domain-containing protein</fullName>
    </recommendedName>
</protein>
<dbReference type="AlphaFoldDB" id="A0A1F5YL86"/>